<feature type="transmembrane region" description="Helical" evidence="1">
    <location>
        <begin position="38"/>
        <end position="55"/>
    </location>
</feature>
<dbReference type="KEGG" id="mmt:Metme_1787"/>
<reference evidence="2 3" key="1">
    <citation type="journal article" date="2011" name="J. Bacteriol.">
        <title>Complete Genome Sequence of the Aerobic Marine Methanotroph Methylomonas methanica MC09.</title>
        <authorList>
            <person name="Boden R."/>
            <person name="Cunliffe M."/>
            <person name="Scanlan J."/>
            <person name="Moussard H."/>
            <person name="Kits K.D."/>
            <person name="Klotz M.G."/>
            <person name="Jetten M.S."/>
            <person name="Vuilleumier S."/>
            <person name="Han J."/>
            <person name="Peters L."/>
            <person name="Mikhailova N."/>
            <person name="Teshima H."/>
            <person name="Tapia R."/>
            <person name="Kyrpides N."/>
            <person name="Ivanova N."/>
            <person name="Pagani I."/>
            <person name="Cheng J.F."/>
            <person name="Goodwin L."/>
            <person name="Han C."/>
            <person name="Hauser L."/>
            <person name="Land M.L."/>
            <person name="Lapidus A."/>
            <person name="Lucas S."/>
            <person name="Pitluck S."/>
            <person name="Woyke T."/>
            <person name="Stein L."/>
            <person name="Murrell J.C."/>
        </authorList>
    </citation>
    <scope>NUCLEOTIDE SEQUENCE [LARGE SCALE GENOMIC DNA]</scope>
    <source>
        <strain evidence="2 3">MC09</strain>
    </source>
</reference>
<dbReference type="OrthoDB" id="5574114at2"/>
<name>G0A2M5_METMM</name>
<dbReference type="eggNOG" id="ENOG5031NFX">
    <property type="taxonomic scope" value="Bacteria"/>
</dbReference>
<dbReference type="STRING" id="857087.Metme_1787"/>
<accession>G0A2M5</accession>
<keyword evidence="3" id="KW-1185">Reference proteome</keyword>
<reference key="2">
    <citation type="submission" date="2011-05" db="EMBL/GenBank/DDBJ databases">
        <title>Complete genome sequence of the aerobic marine methanotroph Methylomonas methanica MC09.</title>
        <authorList>
            <person name="Boden R."/>
            <person name="Cunliffe M."/>
            <person name="Scanlan J."/>
            <person name="Moussard H."/>
            <person name="Kits K.D."/>
            <person name="Klotz M."/>
            <person name="Jetten M."/>
            <person name="Vuilleumier S."/>
            <person name="Han J."/>
            <person name="Peters L."/>
            <person name="Mikhailova N."/>
            <person name="Teshima H."/>
            <person name="Tapia R."/>
            <person name="Kyrpides N."/>
            <person name="Ivanova N."/>
            <person name="Pagani I."/>
            <person name="Cheng J.-F."/>
            <person name="Goodwin L."/>
            <person name="Han C."/>
            <person name="Hauser L."/>
            <person name="Land M."/>
            <person name="Lapidus A."/>
            <person name="Lucas S."/>
            <person name="Pitluck S."/>
            <person name="Woyke T."/>
            <person name="Stein L.Y."/>
            <person name="Murrell C."/>
        </authorList>
    </citation>
    <scope>NUCLEOTIDE SEQUENCE</scope>
    <source>
        <strain>MC09</strain>
    </source>
</reference>
<dbReference type="EMBL" id="CP002738">
    <property type="protein sequence ID" value="AEG00205.1"/>
    <property type="molecule type" value="Genomic_DNA"/>
</dbReference>
<dbReference type="RefSeq" id="WP_013818458.1">
    <property type="nucleotide sequence ID" value="NC_015572.1"/>
</dbReference>
<protein>
    <submittedName>
        <fullName evidence="2">Uncharacterized protein</fullName>
    </submittedName>
</protein>
<evidence type="ECO:0000313" key="3">
    <source>
        <dbReference type="Proteomes" id="UP000008888"/>
    </source>
</evidence>
<evidence type="ECO:0000256" key="1">
    <source>
        <dbReference type="SAM" id="Phobius"/>
    </source>
</evidence>
<dbReference type="Proteomes" id="UP000008888">
    <property type="component" value="Chromosome"/>
</dbReference>
<dbReference type="AlphaFoldDB" id="G0A2M5"/>
<feature type="transmembrane region" description="Helical" evidence="1">
    <location>
        <begin position="6"/>
        <end position="26"/>
    </location>
</feature>
<proteinExistence type="predicted"/>
<organism evidence="2 3">
    <name type="scientific">Methylomonas methanica (strain DSM 25384 / MC09)</name>
    <dbReference type="NCBI Taxonomy" id="857087"/>
    <lineage>
        <taxon>Bacteria</taxon>
        <taxon>Pseudomonadati</taxon>
        <taxon>Pseudomonadota</taxon>
        <taxon>Gammaproteobacteria</taxon>
        <taxon>Methylococcales</taxon>
        <taxon>Methylococcaceae</taxon>
        <taxon>Methylomonas</taxon>
    </lineage>
</organism>
<dbReference type="HOGENOM" id="CLU_2569831_0_0_6"/>
<sequence length="81" mass="9056">MVSIDTYLHIIGIALLAMLAIVLALIDTGKTKRTLSRLFLTVLGFMLAHFVTHLLPNSLAEFIYSSHHQYHSVKPSGLHRT</sequence>
<keyword evidence="1" id="KW-1133">Transmembrane helix</keyword>
<keyword evidence="1" id="KW-0472">Membrane</keyword>
<keyword evidence="1" id="KW-0812">Transmembrane</keyword>
<evidence type="ECO:0000313" key="2">
    <source>
        <dbReference type="EMBL" id="AEG00205.1"/>
    </source>
</evidence>
<gene>
    <name evidence="2" type="ordered locus">Metme_1787</name>
</gene>
<reference evidence="3" key="3">
    <citation type="submission" date="2011-05" db="EMBL/GenBank/DDBJ databases">
        <title>Complete sequence of Methylomonas methanica MC09.</title>
        <authorList>
            <consortium name="US DOE Joint Genome Institute"/>
            <person name="Lucas S."/>
            <person name="Han J."/>
            <person name="Lapidus A."/>
            <person name="Cheng J.-F."/>
            <person name="Goodwin L."/>
            <person name="Pitluck S."/>
            <person name="Peters L."/>
            <person name="Mikhailova N."/>
            <person name="Teshima H."/>
            <person name="Han C."/>
            <person name="Tapia R."/>
            <person name="Land M."/>
            <person name="Hauser L."/>
            <person name="Kyrpides N."/>
            <person name="Ivanova N."/>
            <person name="Pagani I."/>
            <person name="Stein L."/>
            <person name="Woyke T."/>
        </authorList>
    </citation>
    <scope>NUCLEOTIDE SEQUENCE [LARGE SCALE GENOMIC DNA]</scope>
    <source>
        <strain evidence="3">MC09</strain>
    </source>
</reference>